<dbReference type="Pfam" id="PF14333">
    <property type="entry name" value="DUF4389"/>
    <property type="match status" value="1"/>
</dbReference>
<dbReference type="InterPro" id="IPR025498">
    <property type="entry name" value="DUF4389"/>
</dbReference>
<evidence type="ECO:0000256" key="1">
    <source>
        <dbReference type="SAM" id="Phobius"/>
    </source>
</evidence>
<keyword evidence="1" id="KW-1133">Transmembrane helix</keyword>
<name>A0A934N7W2_9GAMM</name>
<keyword evidence="3" id="KW-1185">Reference proteome</keyword>
<dbReference type="AlphaFoldDB" id="A0A934N7W2"/>
<reference evidence="2" key="1">
    <citation type="submission" date="2020-12" db="EMBL/GenBank/DDBJ databases">
        <title>Marinomonas arctica sp. nov., a psychrotolerant bacterium isolated from the Arctic.</title>
        <authorList>
            <person name="Zhang Y."/>
        </authorList>
    </citation>
    <scope>NUCLEOTIDE SEQUENCE</scope>
    <source>
        <strain evidence="2">C1424</strain>
    </source>
</reference>
<proteinExistence type="predicted"/>
<keyword evidence="1" id="KW-0472">Membrane</keyword>
<gene>
    <name evidence="2" type="ORF">I8J31_17465</name>
</gene>
<evidence type="ECO:0000313" key="2">
    <source>
        <dbReference type="EMBL" id="MBJ7539471.1"/>
    </source>
</evidence>
<comment type="caution">
    <text evidence="2">The sequence shown here is derived from an EMBL/GenBank/DDBJ whole genome shotgun (WGS) entry which is preliminary data.</text>
</comment>
<dbReference type="RefSeq" id="WP_199469873.1">
    <property type="nucleotide sequence ID" value="NZ_JAEMNX010000025.1"/>
</dbReference>
<evidence type="ECO:0000313" key="3">
    <source>
        <dbReference type="Proteomes" id="UP000628710"/>
    </source>
</evidence>
<accession>A0A934N7W2</accession>
<keyword evidence="1" id="KW-0812">Transmembrane</keyword>
<sequence>MAKPGYTDQSFWFRLVFMLVYWVVLNVAVTVFGILLILVSLVKLGSKYEPIVLLSWLSRVTSFILQIFQFMSFETEEKPFPFQPWPQVKSDEQD</sequence>
<feature type="transmembrane region" description="Helical" evidence="1">
    <location>
        <begin position="12"/>
        <end position="39"/>
    </location>
</feature>
<protein>
    <submittedName>
        <fullName evidence="2">DUF4389 domain-containing protein</fullName>
    </submittedName>
</protein>
<organism evidence="2 3">
    <name type="scientific">Marinomonas transparens</name>
    <dbReference type="NCBI Taxonomy" id="2795388"/>
    <lineage>
        <taxon>Bacteria</taxon>
        <taxon>Pseudomonadati</taxon>
        <taxon>Pseudomonadota</taxon>
        <taxon>Gammaproteobacteria</taxon>
        <taxon>Oceanospirillales</taxon>
        <taxon>Oceanospirillaceae</taxon>
        <taxon>Marinomonas</taxon>
    </lineage>
</organism>
<dbReference type="Proteomes" id="UP000628710">
    <property type="component" value="Unassembled WGS sequence"/>
</dbReference>
<dbReference type="EMBL" id="JAEMNX010000025">
    <property type="protein sequence ID" value="MBJ7539471.1"/>
    <property type="molecule type" value="Genomic_DNA"/>
</dbReference>
<feature type="transmembrane region" description="Helical" evidence="1">
    <location>
        <begin position="51"/>
        <end position="71"/>
    </location>
</feature>